<evidence type="ECO:0000256" key="1">
    <source>
        <dbReference type="SAM" id="MobiDB-lite"/>
    </source>
</evidence>
<feature type="compositionally biased region" description="Polar residues" evidence="1">
    <location>
        <begin position="349"/>
        <end position="361"/>
    </location>
</feature>
<feature type="region of interest" description="Disordered" evidence="1">
    <location>
        <begin position="299"/>
        <end position="438"/>
    </location>
</feature>
<feature type="compositionally biased region" description="Low complexity" evidence="1">
    <location>
        <begin position="408"/>
        <end position="428"/>
    </location>
</feature>
<comment type="caution">
    <text evidence="3">The sequence shown here is derived from an EMBL/GenBank/DDBJ whole genome shotgun (WGS) entry which is preliminary data.</text>
</comment>
<evidence type="ECO:0000313" key="4">
    <source>
        <dbReference type="Proteomes" id="UP001054902"/>
    </source>
</evidence>
<dbReference type="Proteomes" id="UP001054902">
    <property type="component" value="Unassembled WGS sequence"/>
</dbReference>
<reference evidence="3 4" key="1">
    <citation type="journal article" date="2021" name="Sci. Rep.">
        <title>The genome of the diatom Chaetoceros tenuissimus carries an ancient integrated fragment of an extant virus.</title>
        <authorList>
            <person name="Hongo Y."/>
            <person name="Kimura K."/>
            <person name="Takaki Y."/>
            <person name="Yoshida Y."/>
            <person name="Baba S."/>
            <person name="Kobayashi G."/>
            <person name="Nagasaki K."/>
            <person name="Hano T."/>
            <person name="Tomaru Y."/>
        </authorList>
    </citation>
    <scope>NUCLEOTIDE SEQUENCE [LARGE SCALE GENOMIC DNA]</scope>
    <source>
        <strain evidence="3 4">NIES-3715</strain>
    </source>
</reference>
<evidence type="ECO:0000256" key="2">
    <source>
        <dbReference type="SAM" id="SignalP"/>
    </source>
</evidence>
<evidence type="ECO:0000313" key="3">
    <source>
        <dbReference type="EMBL" id="GFH54521.1"/>
    </source>
</evidence>
<dbReference type="AlphaFoldDB" id="A0AAD3CYJ2"/>
<feature type="chain" id="PRO_5041999754" evidence="2">
    <location>
        <begin position="17"/>
        <end position="538"/>
    </location>
</feature>
<feature type="compositionally biased region" description="Low complexity" evidence="1">
    <location>
        <begin position="372"/>
        <end position="388"/>
    </location>
</feature>
<feature type="compositionally biased region" description="Pro residues" evidence="1">
    <location>
        <begin position="322"/>
        <end position="334"/>
    </location>
</feature>
<feature type="signal peptide" evidence="2">
    <location>
        <begin position="1"/>
        <end position="16"/>
    </location>
</feature>
<organism evidence="3 4">
    <name type="scientific">Chaetoceros tenuissimus</name>
    <dbReference type="NCBI Taxonomy" id="426638"/>
    <lineage>
        <taxon>Eukaryota</taxon>
        <taxon>Sar</taxon>
        <taxon>Stramenopiles</taxon>
        <taxon>Ochrophyta</taxon>
        <taxon>Bacillariophyta</taxon>
        <taxon>Coscinodiscophyceae</taxon>
        <taxon>Chaetocerotophycidae</taxon>
        <taxon>Chaetocerotales</taxon>
        <taxon>Chaetocerotaceae</taxon>
        <taxon>Chaetoceros</taxon>
    </lineage>
</organism>
<keyword evidence="2" id="KW-0732">Signal</keyword>
<protein>
    <submittedName>
        <fullName evidence="3">NADH-ubiquinone oxidoreductase 23 kDa subunit</fullName>
    </submittedName>
</protein>
<proteinExistence type="predicted"/>
<sequence>MIRSILLLSFLPTVLGQSSCKDNPNYTFASQSSSGSFTYYFCEYISTNANKIDIRREKYCGNPETYINCFQSCTDCNCSDEPNFEFEATGSEKKYSCSWLNQSEKPEINQARKEKYCYEGGEGNMRAAVGCSSSCNLCESEQDSTASPTTSPTKSPVSVVSPPTNVVQGGDSCSNNQDFTFESIGDSIGSPYDCEWLVTGNVEKVESRKSRYCGNPEIYHNCFQSCSSCDCSDQIGFEFDSLVSDKKFTCDWLNQSEKPEVNLERKQKYCYKGGEAGMSAAIGCVSSCGLCEVITSPPTKSPTRAPVTAEPTYNKSPSSSPSRPPSPMPSPFPTFLPTSSPSSKPSAEASVTPSLQPSTVHTARPSLEPTKSQSPSSISNKPSPFPSSDSVEPSIFPSKEPTVSPTGSIKPSPIPTKSPSAKPTTLPSINGSDSPLRGLFTKDDGSIINRYCDWVSRKPEKLRGRCSLPEVKSHCCMTCGGDCNVDSIGKFKVPDEDGFNVTIDCEWVGRFDSVSRCTLPGVSETCRSTCKLVSMIGY</sequence>
<feature type="compositionally biased region" description="Low complexity" evidence="1">
    <location>
        <begin position="335"/>
        <end position="346"/>
    </location>
</feature>
<name>A0AAD3CYJ2_9STRA</name>
<keyword evidence="4" id="KW-1185">Reference proteome</keyword>
<accession>A0AAD3CYJ2</accession>
<gene>
    <name evidence="3" type="ORF">CTEN210_10997</name>
</gene>
<dbReference type="EMBL" id="BLLK01000047">
    <property type="protein sequence ID" value="GFH54521.1"/>
    <property type="molecule type" value="Genomic_DNA"/>
</dbReference>